<organism evidence="1 2">
    <name type="scientific">Tritrichomonas musculus</name>
    <dbReference type="NCBI Taxonomy" id="1915356"/>
    <lineage>
        <taxon>Eukaryota</taxon>
        <taxon>Metamonada</taxon>
        <taxon>Parabasalia</taxon>
        <taxon>Tritrichomonadida</taxon>
        <taxon>Tritrichomonadidae</taxon>
        <taxon>Tritrichomonas</taxon>
    </lineage>
</organism>
<accession>A0ABR2KSH3</accession>
<dbReference type="Proteomes" id="UP001470230">
    <property type="component" value="Unassembled WGS sequence"/>
</dbReference>
<protein>
    <recommendedName>
        <fullName evidence="3">MULE transposase domain-containing protein</fullName>
    </recommendedName>
</protein>
<keyword evidence="2" id="KW-1185">Reference proteome</keyword>
<evidence type="ECO:0000313" key="2">
    <source>
        <dbReference type="Proteomes" id="UP001470230"/>
    </source>
</evidence>
<name>A0ABR2KSH3_9EUKA</name>
<reference evidence="1 2" key="1">
    <citation type="submission" date="2024-04" db="EMBL/GenBank/DDBJ databases">
        <title>Tritrichomonas musculus Genome.</title>
        <authorList>
            <person name="Alves-Ferreira E."/>
            <person name="Grigg M."/>
            <person name="Lorenzi H."/>
            <person name="Galac M."/>
        </authorList>
    </citation>
    <scope>NUCLEOTIDE SEQUENCE [LARGE SCALE GENOMIC DNA]</scope>
    <source>
        <strain evidence="1 2">EAF2021</strain>
    </source>
</reference>
<gene>
    <name evidence="1" type="ORF">M9Y10_022149</name>
</gene>
<evidence type="ECO:0000313" key="1">
    <source>
        <dbReference type="EMBL" id="KAK8893721.1"/>
    </source>
</evidence>
<proteinExistence type="predicted"/>
<sequence>MLDSFIAVIKSGGGNGLIHKTKEGYIDFDGMVPSYSIYFMHSSLFFPVVECDTRFQTGISSGRLYSIVTLTGNRTILPLAVGWAPFEAKQYTEMLLSMLSNEVSLIKTCHTEDSKALIVCIENVGISNSLCSWHIGKHCPNKNAFMTLVQSPNSREYSTNKNKIIENKKN</sequence>
<evidence type="ECO:0008006" key="3">
    <source>
        <dbReference type="Google" id="ProtNLM"/>
    </source>
</evidence>
<comment type="caution">
    <text evidence="1">The sequence shown here is derived from an EMBL/GenBank/DDBJ whole genome shotgun (WGS) entry which is preliminary data.</text>
</comment>
<dbReference type="EMBL" id="JAPFFF010000003">
    <property type="protein sequence ID" value="KAK8893721.1"/>
    <property type="molecule type" value="Genomic_DNA"/>
</dbReference>